<name>A0ABU1TCA7_9SPHI</name>
<evidence type="ECO:0000256" key="6">
    <source>
        <dbReference type="SAM" id="Phobius"/>
    </source>
</evidence>
<reference evidence="9 10" key="1">
    <citation type="submission" date="2023-07" db="EMBL/GenBank/DDBJ databases">
        <title>Sorghum-associated microbial communities from plants grown in Nebraska, USA.</title>
        <authorList>
            <person name="Schachtman D."/>
        </authorList>
    </citation>
    <scope>NUCLEOTIDE SEQUENCE [LARGE SCALE GENOMIC DNA]</scope>
    <source>
        <strain evidence="9 10">3262</strain>
    </source>
</reference>
<feature type="transmembrane region" description="Helical" evidence="6">
    <location>
        <begin position="753"/>
        <end position="773"/>
    </location>
</feature>
<evidence type="ECO:0000256" key="2">
    <source>
        <dbReference type="ARBA" id="ARBA00022475"/>
    </source>
</evidence>
<feature type="transmembrane region" description="Helical" evidence="6">
    <location>
        <begin position="425"/>
        <end position="446"/>
    </location>
</feature>
<dbReference type="Proteomes" id="UP001247620">
    <property type="component" value="Unassembled WGS sequence"/>
</dbReference>
<feature type="transmembrane region" description="Helical" evidence="6">
    <location>
        <begin position="21"/>
        <end position="40"/>
    </location>
</feature>
<evidence type="ECO:0000256" key="5">
    <source>
        <dbReference type="ARBA" id="ARBA00023136"/>
    </source>
</evidence>
<dbReference type="InterPro" id="IPR050250">
    <property type="entry name" value="Macrolide_Exporter_MacB"/>
</dbReference>
<evidence type="ECO:0000256" key="1">
    <source>
        <dbReference type="ARBA" id="ARBA00004651"/>
    </source>
</evidence>
<feature type="domain" description="MacB-like periplasmic core" evidence="8">
    <location>
        <begin position="21"/>
        <end position="245"/>
    </location>
</feature>
<evidence type="ECO:0000259" key="7">
    <source>
        <dbReference type="Pfam" id="PF02687"/>
    </source>
</evidence>
<comment type="caution">
    <text evidence="9">The sequence shown here is derived from an EMBL/GenBank/DDBJ whole genome shotgun (WGS) entry which is preliminary data.</text>
</comment>
<feature type="domain" description="ABC3 transporter permease C-terminal" evidence="7">
    <location>
        <begin position="670"/>
        <end position="778"/>
    </location>
</feature>
<dbReference type="Pfam" id="PF02687">
    <property type="entry name" value="FtsX"/>
    <property type="match status" value="2"/>
</dbReference>
<keyword evidence="10" id="KW-1185">Reference proteome</keyword>
<keyword evidence="2" id="KW-1003">Cell membrane</keyword>
<dbReference type="PANTHER" id="PTHR30572">
    <property type="entry name" value="MEMBRANE COMPONENT OF TRANSPORTER-RELATED"/>
    <property type="match status" value="1"/>
</dbReference>
<feature type="transmembrane region" description="Helical" evidence="6">
    <location>
        <begin position="339"/>
        <end position="360"/>
    </location>
</feature>
<feature type="transmembrane region" description="Helical" evidence="6">
    <location>
        <begin position="380"/>
        <end position="404"/>
    </location>
</feature>
<feature type="transmembrane region" description="Helical" evidence="6">
    <location>
        <begin position="719"/>
        <end position="741"/>
    </location>
</feature>
<keyword evidence="4 6" id="KW-1133">Transmembrane helix</keyword>
<keyword evidence="3 6" id="KW-0812">Transmembrane</keyword>
<feature type="transmembrane region" description="Helical" evidence="6">
    <location>
        <begin position="667"/>
        <end position="692"/>
    </location>
</feature>
<sequence length="789" mass="87928">MMNIYLKIAWRSITKRTFYNVLNIFGLALAIVCCTLIYLYNNYQLSFDTYHKNANNIFRVVYELHLEKTEYDKGSSFALYDALRTNNLKIKQVAFSINNQSFLVNVDGSLDKRFKEEKNVAFTNTEWFNLFSYHWLSGGPSQLNEPNTVAVTQKQADKYFGTADAVGRTIAINGQHLAVVGVIADSPYNTDLKSDLYLSLPSLKTLLPKVEPGFFKDWGYLNSTNSTFVSLVKPAQKQTVELELARLTKQHLGDGAKYYSFKLLPLKNAHFDARYGGKIQKSLLLALGIIGLLILAIASINYINIMIAGQARRSVEIGTRKVLGGSTWQLFMQFITESLLIGLIAVIIAGGVVLLFMPAINNLLFDAEPVHILSFKELFLFLLIMLLIITTGTGVYPAMVLSRVKVFNALKNNLWNTKAGVSRKVLVVIQNVMAQTLITCTIIIVMQVDFLKNTDKGFDRKAVIIVPVGNITASQKEQLRNTLRTMPGVQSFSFCNNPPSSDSQRGSTVKFSDREWEKWPVRFAIGDSAYARTFGLQLVAGRNARTNNAMPEYLINEGMAKMLHVKSVNDILGKTLLPGDVKGVIVGIVKDFNVRSLIEPIEPSVILEQKEIQTNVAIKLSGAHTENTLSNLRSSYARILPDQVFSYKFIDEEIARLYKTQNLQQKLILSAAVVAIIISSMGLLGLISLITIQRTKEIGIRKVLGASITDITTMLSREFLVLVSVSFVVASPIAWTAMHYWLNGFAYRITIQWWIFALSGVSAVLIALITVSFQSVKAALGNPVESLRS</sequence>
<dbReference type="InterPro" id="IPR025857">
    <property type="entry name" value="MacB_PCD"/>
</dbReference>
<dbReference type="PANTHER" id="PTHR30572:SF18">
    <property type="entry name" value="ABC-TYPE MACROLIDE FAMILY EXPORT SYSTEM PERMEASE COMPONENT 2"/>
    <property type="match status" value="1"/>
</dbReference>
<protein>
    <submittedName>
        <fullName evidence="9">ABC transport system permease protein</fullName>
    </submittedName>
</protein>
<evidence type="ECO:0000256" key="4">
    <source>
        <dbReference type="ARBA" id="ARBA00022989"/>
    </source>
</evidence>
<feature type="transmembrane region" description="Helical" evidence="6">
    <location>
        <begin position="283"/>
        <end position="303"/>
    </location>
</feature>
<evidence type="ECO:0000256" key="3">
    <source>
        <dbReference type="ARBA" id="ARBA00022692"/>
    </source>
</evidence>
<dbReference type="Pfam" id="PF12704">
    <property type="entry name" value="MacB_PCD"/>
    <property type="match status" value="1"/>
</dbReference>
<feature type="domain" description="ABC3 transporter permease C-terminal" evidence="7">
    <location>
        <begin position="289"/>
        <end position="403"/>
    </location>
</feature>
<evidence type="ECO:0000313" key="10">
    <source>
        <dbReference type="Proteomes" id="UP001247620"/>
    </source>
</evidence>
<evidence type="ECO:0000259" key="8">
    <source>
        <dbReference type="Pfam" id="PF12704"/>
    </source>
</evidence>
<dbReference type="RefSeq" id="WP_310096596.1">
    <property type="nucleotide sequence ID" value="NZ_JAVDUU010000003.1"/>
</dbReference>
<accession>A0ABU1TCA7</accession>
<dbReference type="InterPro" id="IPR003838">
    <property type="entry name" value="ABC3_permease_C"/>
</dbReference>
<organism evidence="9 10">
    <name type="scientific">Mucilaginibacter pocheonensis</name>
    <dbReference type="NCBI Taxonomy" id="398050"/>
    <lineage>
        <taxon>Bacteria</taxon>
        <taxon>Pseudomonadati</taxon>
        <taxon>Bacteroidota</taxon>
        <taxon>Sphingobacteriia</taxon>
        <taxon>Sphingobacteriales</taxon>
        <taxon>Sphingobacteriaceae</taxon>
        <taxon>Mucilaginibacter</taxon>
    </lineage>
</organism>
<gene>
    <name evidence="9" type="ORF">J2W55_002860</name>
</gene>
<dbReference type="EMBL" id="JAVDUU010000003">
    <property type="protein sequence ID" value="MDR6943007.1"/>
    <property type="molecule type" value="Genomic_DNA"/>
</dbReference>
<comment type="subcellular location">
    <subcellularLocation>
        <location evidence="1">Cell membrane</location>
        <topology evidence="1">Multi-pass membrane protein</topology>
    </subcellularLocation>
</comment>
<evidence type="ECO:0000313" key="9">
    <source>
        <dbReference type="EMBL" id="MDR6943007.1"/>
    </source>
</evidence>
<proteinExistence type="predicted"/>
<keyword evidence="5 6" id="KW-0472">Membrane</keyword>